<keyword evidence="3" id="KW-1185">Reference proteome</keyword>
<protein>
    <recommendedName>
        <fullName evidence="4">PH domain-containing protein</fullName>
    </recommendedName>
</protein>
<evidence type="ECO:0000256" key="1">
    <source>
        <dbReference type="SAM" id="MobiDB-lite"/>
    </source>
</evidence>
<proteinExistence type="predicted"/>
<evidence type="ECO:0000313" key="2">
    <source>
        <dbReference type="EMBL" id="KAJ3132162.1"/>
    </source>
</evidence>
<dbReference type="Proteomes" id="UP001211907">
    <property type="component" value="Unassembled WGS sequence"/>
</dbReference>
<gene>
    <name evidence="2" type="ORF">HK100_005594</name>
</gene>
<evidence type="ECO:0000313" key="3">
    <source>
        <dbReference type="Proteomes" id="UP001211907"/>
    </source>
</evidence>
<dbReference type="EMBL" id="JADGJH010000261">
    <property type="protein sequence ID" value="KAJ3132162.1"/>
    <property type="molecule type" value="Genomic_DNA"/>
</dbReference>
<accession>A0AAD5TBL6</accession>
<sequence>MATVQSVVDLIRELNMSLEEHTNENYITPQPATLYTDQVTVAELLHSAGIVTGVMEIDQNEMPGVWSQSFLILSGGTIHVFRTSDPKEACINRFKLTATTQLNNISLLVFQISDQEVEKQWTIKASTVFAKDTWVDTVTDILSRFNSQRLRGRANNFNAYPSNQIKENYFSPKSIAHRPSFTPELTQKSMPTITRQASATRLSSLSSQQLKQQQQQQQQRQSQQSAHPPPPQRQSLRSIQSQLNLHKQKSWCSETPPSLTNNVFRSLSVDNFEKMQQPRRRSSAPSEPDFFDLNQLRAEAAAGSVPAPFGANVSRSTSPTPIEKSVILRFRPSFFKFKHRSQEKS</sequence>
<dbReference type="AlphaFoldDB" id="A0AAD5TBL6"/>
<feature type="compositionally biased region" description="Low complexity" evidence="1">
    <location>
        <begin position="195"/>
        <end position="226"/>
    </location>
</feature>
<reference evidence="2" key="1">
    <citation type="submission" date="2020-05" db="EMBL/GenBank/DDBJ databases">
        <title>Phylogenomic resolution of chytrid fungi.</title>
        <authorList>
            <person name="Stajich J.E."/>
            <person name="Amses K."/>
            <person name="Simmons R."/>
            <person name="Seto K."/>
            <person name="Myers J."/>
            <person name="Bonds A."/>
            <person name="Quandt C.A."/>
            <person name="Barry K."/>
            <person name="Liu P."/>
            <person name="Grigoriev I."/>
            <person name="Longcore J.E."/>
            <person name="James T.Y."/>
        </authorList>
    </citation>
    <scope>NUCLEOTIDE SEQUENCE</scope>
    <source>
        <strain evidence="2">JEL0513</strain>
    </source>
</reference>
<evidence type="ECO:0008006" key="4">
    <source>
        <dbReference type="Google" id="ProtNLM"/>
    </source>
</evidence>
<organism evidence="2 3">
    <name type="scientific">Physocladia obscura</name>
    <dbReference type="NCBI Taxonomy" id="109957"/>
    <lineage>
        <taxon>Eukaryota</taxon>
        <taxon>Fungi</taxon>
        <taxon>Fungi incertae sedis</taxon>
        <taxon>Chytridiomycota</taxon>
        <taxon>Chytridiomycota incertae sedis</taxon>
        <taxon>Chytridiomycetes</taxon>
        <taxon>Chytridiales</taxon>
        <taxon>Chytriomycetaceae</taxon>
        <taxon>Physocladia</taxon>
    </lineage>
</organism>
<comment type="caution">
    <text evidence="2">The sequence shown here is derived from an EMBL/GenBank/DDBJ whole genome shotgun (WGS) entry which is preliminary data.</text>
</comment>
<name>A0AAD5TBL6_9FUNG</name>
<feature type="region of interest" description="Disordered" evidence="1">
    <location>
        <begin position="194"/>
        <end position="238"/>
    </location>
</feature>